<evidence type="ECO:0000256" key="6">
    <source>
        <dbReference type="ARBA" id="ARBA00023242"/>
    </source>
</evidence>
<evidence type="ECO:0000259" key="10">
    <source>
        <dbReference type="PROSITE" id="PS51060"/>
    </source>
</evidence>
<feature type="domain" description="PARP alpha-helical" evidence="10">
    <location>
        <begin position="163"/>
        <end position="295"/>
    </location>
</feature>
<dbReference type="InterPro" id="IPR036930">
    <property type="entry name" value="WGR_dom_sf"/>
</dbReference>
<dbReference type="PROSITE" id="PS51060">
    <property type="entry name" value="PARP_ALPHA_HD"/>
    <property type="match status" value="1"/>
</dbReference>
<keyword evidence="4" id="KW-0548">Nucleotidyltransferase</keyword>
<dbReference type="SUPFAM" id="SSF56399">
    <property type="entry name" value="ADP-ribosylation"/>
    <property type="match status" value="1"/>
</dbReference>
<evidence type="ECO:0000256" key="1">
    <source>
        <dbReference type="ARBA" id="ARBA00004123"/>
    </source>
</evidence>
<accession>A0A2G8L773</accession>
<comment type="caution">
    <text evidence="11">The sequence shown here is derived from an EMBL/GenBank/DDBJ whole genome shotgun (WGS) entry which is preliminary data.</text>
</comment>
<gene>
    <name evidence="11" type="ORF">BSL78_07015</name>
</gene>
<feature type="domain" description="PARP catalytic" evidence="9">
    <location>
        <begin position="305"/>
        <end position="518"/>
    </location>
</feature>
<feature type="compositionally biased region" description="Basic and acidic residues" evidence="8">
    <location>
        <begin position="26"/>
        <end position="40"/>
    </location>
</feature>
<dbReference type="AlphaFoldDB" id="A0A2G8L773"/>
<dbReference type="GO" id="GO:0006302">
    <property type="term" value="P:double-strand break repair"/>
    <property type="evidence" value="ECO:0007669"/>
    <property type="project" value="TreeGrafter"/>
</dbReference>
<evidence type="ECO:0000256" key="5">
    <source>
        <dbReference type="ARBA" id="ARBA00023027"/>
    </source>
</evidence>
<keyword evidence="3 7" id="KW-0808">Transferase</keyword>
<dbReference type="PANTHER" id="PTHR10459">
    <property type="entry name" value="DNA LIGASE"/>
    <property type="match status" value="1"/>
</dbReference>
<protein>
    <recommendedName>
        <fullName evidence="7">Poly [ADP-ribose] polymerase</fullName>
        <shortName evidence="7">PARP</shortName>
        <ecNumber evidence="7">2.4.2.-</ecNumber>
    </recommendedName>
</protein>
<organism evidence="11 12">
    <name type="scientific">Stichopus japonicus</name>
    <name type="common">Sea cucumber</name>
    <dbReference type="NCBI Taxonomy" id="307972"/>
    <lineage>
        <taxon>Eukaryota</taxon>
        <taxon>Metazoa</taxon>
        <taxon>Echinodermata</taxon>
        <taxon>Eleutherozoa</taxon>
        <taxon>Echinozoa</taxon>
        <taxon>Holothuroidea</taxon>
        <taxon>Aspidochirotacea</taxon>
        <taxon>Aspidochirotida</taxon>
        <taxon>Stichopodidae</taxon>
        <taxon>Apostichopus</taxon>
    </lineage>
</organism>
<feature type="compositionally biased region" description="Acidic residues" evidence="8">
    <location>
        <begin position="1"/>
        <end position="25"/>
    </location>
</feature>
<evidence type="ECO:0000256" key="8">
    <source>
        <dbReference type="SAM" id="MobiDB-lite"/>
    </source>
</evidence>
<comment type="subcellular location">
    <subcellularLocation>
        <location evidence="1">Nucleus</location>
    </subcellularLocation>
</comment>
<dbReference type="Pfam" id="PF00644">
    <property type="entry name" value="PARP"/>
    <property type="match status" value="1"/>
</dbReference>
<keyword evidence="2 7" id="KW-0328">Glycosyltransferase</keyword>
<evidence type="ECO:0000256" key="3">
    <source>
        <dbReference type="ARBA" id="ARBA00022679"/>
    </source>
</evidence>
<dbReference type="STRING" id="307972.A0A2G8L773"/>
<evidence type="ECO:0000313" key="12">
    <source>
        <dbReference type="Proteomes" id="UP000230750"/>
    </source>
</evidence>
<evidence type="ECO:0000256" key="7">
    <source>
        <dbReference type="RuleBase" id="RU362114"/>
    </source>
</evidence>
<dbReference type="SUPFAM" id="SSF47587">
    <property type="entry name" value="Domain of poly(ADP-ribose) polymerase"/>
    <property type="match status" value="1"/>
</dbReference>
<dbReference type="Gene3D" id="1.20.142.10">
    <property type="entry name" value="Poly(ADP-ribose) polymerase, regulatory domain"/>
    <property type="match status" value="1"/>
</dbReference>
<dbReference type="InterPro" id="IPR036616">
    <property type="entry name" value="Poly(ADP-ribose)pol_reg_dom_sf"/>
</dbReference>
<dbReference type="Proteomes" id="UP000230750">
    <property type="component" value="Unassembled WGS sequence"/>
</dbReference>
<dbReference type="InterPro" id="IPR050800">
    <property type="entry name" value="ARTD/PARP"/>
</dbReference>
<name>A0A2G8L773_STIJA</name>
<evidence type="ECO:0000259" key="9">
    <source>
        <dbReference type="PROSITE" id="PS51059"/>
    </source>
</evidence>
<dbReference type="EC" id="2.4.2.-" evidence="7"/>
<dbReference type="GO" id="GO:0005730">
    <property type="term" value="C:nucleolus"/>
    <property type="evidence" value="ECO:0007669"/>
    <property type="project" value="TreeGrafter"/>
</dbReference>
<keyword evidence="6" id="KW-0539">Nucleus</keyword>
<dbReference type="Pfam" id="PF02877">
    <property type="entry name" value="PARP_reg"/>
    <property type="match status" value="1"/>
</dbReference>
<dbReference type="GO" id="GO:1990404">
    <property type="term" value="F:NAD+-protein mono-ADP-ribosyltransferase activity"/>
    <property type="evidence" value="ECO:0007669"/>
    <property type="project" value="TreeGrafter"/>
</dbReference>
<dbReference type="SUPFAM" id="SSF142921">
    <property type="entry name" value="WGR domain-like"/>
    <property type="match status" value="1"/>
</dbReference>
<sequence>MDDDSEGYSDDEDYSEDQDDEDEEEDTKKETEDEFKMTSKIDFSQVDKDNRNVFHYLLLGKSEDDEENQCCCRPIETKKPKTKVDHRVGLTVGVEVVEDSNQQIPYSVLMTKVDVKYGSWGMNNFYKMQFSSHPGKYHLVDAEPHASKKDVKAFNFDLQSNLPSVLPQPLQDLLKQLTSVPMLNAVLKTVKVNTDLMPFGRLKSDVILEAQSILVKLRKLNEEVKHDVDNSKLTEVSSKKMNEILELSSKFYQLIPYSGFAHDKMEPLNTLKLLKEAETDMQNLVDLELANRILLGAQHRIKEVNPLDYIYKALGCKIQQLEEDSPEAQIILQQIEQTREKTPITIEAIYRLAREGEEDALNKLKVGNHQLLWHGTKSSNLISILKRGLLTQPIESAGFTGNLFGQGIYTSSMVCKSMNYCSNFYERAPSKFLLLCEVAVGKSQTDVSEVGFKKGFDSTLGEGQQGPDKNFNLCLKSGASIPMGRVSERTNTTSWLSYDEIVLYSEDQVCLRYLIQFK</sequence>
<proteinExistence type="predicted"/>
<dbReference type="EMBL" id="MRZV01000188">
    <property type="protein sequence ID" value="PIK56119.1"/>
    <property type="molecule type" value="Genomic_DNA"/>
</dbReference>
<dbReference type="GO" id="GO:0070212">
    <property type="term" value="P:protein poly-ADP-ribosylation"/>
    <property type="evidence" value="ECO:0007669"/>
    <property type="project" value="TreeGrafter"/>
</dbReference>
<evidence type="ECO:0000313" key="11">
    <source>
        <dbReference type="EMBL" id="PIK56119.1"/>
    </source>
</evidence>
<dbReference type="PANTHER" id="PTHR10459:SF108">
    <property type="entry name" value="POLY [ADP-RIBOSE] POLYMERASE"/>
    <property type="match status" value="1"/>
</dbReference>
<evidence type="ECO:0000256" key="4">
    <source>
        <dbReference type="ARBA" id="ARBA00022695"/>
    </source>
</evidence>
<dbReference type="GO" id="GO:0003950">
    <property type="term" value="F:NAD+ poly-ADP-ribosyltransferase activity"/>
    <property type="evidence" value="ECO:0007669"/>
    <property type="project" value="UniProtKB-UniRule"/>
</dbReference>
<dbReference type="InterPro" id="IPR004102">
    <property type="entry name" value="Poly(ADP-ribose)pol_reg_dom"/>
</dbReference>
<dbReference type="PROSITE" id="PS51059">
    <property type="entry name" value="PARP_CATALYTIC"/>
    <property type="match status" value="1"/>
</dbReference>
<dbReference type="CDD" id="cd01437">
    <property type="entry name" value="parp_like"/>
    <property type="match status" value="1"/>
</dbReference>
<evidence type="ECO:0000256" key="2">
    <source>
        <dbReference type="ARBA" id="ARBA00022676"/>
    </source>
</evidence>
<dbReference type="OrthoDB" id="2017365at2759"/>
<dbReference type="GO" id="GO:0016779">
    <property type="term" value="F:nucleotidyltransferase activity"/>
    <property type="evidence" value="ECO:0007669"/>
    <property type="project" value="UniProtKB-KW"/>
</dbReference>
<reference evidence="11 12" key="1">
    <citation type="journal article" date="2017" name="PLoS Biol.">
        <title>The sea cucumber genome provides insights into morphological evolution and visceral regeneration.</title>
        <authorList>
            <person name="Zhang X."/>
            <person name="Sun L."/>
            <person name="Yuan J."/>
            <person name="Sun Y."/>
            <person name="Gao Y."/>
            <person name="Zhang L."/>
            <person name="Li S."/>
            <person name="Dai H."/>
            <person name="Hamel J.F."/>
            <person name="Liu C."/>
            <person name="Yu Y."/>
            <person name="Liu S."/>
            <person name="Lin W."/>
            <person name="Guo K."/>
            <person name="Jin S."/>
            <person name="Xu P."/>
            <person name="Storey K.B."/>
            <person name="Huan P."/>
            <person name="Zhang T."/>
            <person name="Zhou Y."/>
            <person name="Zhang J."/>
            <person name="Lin C."/>
            <person name="Li X."/>
            <person name="Xing L."/>
            <person name="Huo D."/>
            <person name="Sun M."/>
            <person name="Wang L."/>
            <person name="Mercier A."/>
            <person name="Li F."/>
            <person name="Yang H."/>
            <person name="Xiang J."/>
        </authorList>
    </citation>
    <scope>NUCLEOTIDE SEQUENCE [LARGE SCALE GENOMIC DNA]</scope>
    <source>
        <strain evidence="11">Shaxun</strain>
        <tissue evidence="11">Muscle</tissue>
    </source>
</reference>
<dbReference type="InterPro" id="IPR012317">
    <property type="entry name" value="Poly(ADP-ribose)pol_cat_dom"/>
</dbReference>
<dbReference type="Gene3D" id="3.90.228.10">
    <property type="match status" value="1"/>
</dbReference>
<feature type="region of interest" description="Disordered" evidence="8">
    <location>
        <begin position="1"/>
        <end position="40"/>
    </location>
</feature>
<keyword evidence="12" id="KW-1185">Reference proteome</keyword>
<keyword evidence="5 7" id="KW-0520">NAD</keyword>